<dbReference type="RefSeq" id="WP_096593740.1">
    <property type="nucleotide sequence ID" value="NZ_MWUU01000012.1"/>
</dbReference>
<proteinExistence type="inferred from homology"/>
<dbReference type="EC" id="1.1.1.17" evidence="6"/>
<dbReference type="AlphaFoldDB" id="A0A2A4GW54"/>
<comment type="similarity">
    <text evidence="1 6">Belongs to the mannitol dehydrogenase family.</text>
</comment>
<dbReference type="InterPro" id="IPR008927">
    <property type="entry name" value="6-PGluconate_DH-like_C_sf"/>
</dbReference>
<evidence type="ECO:0000259" key="7">
    <source>
        <dbReference type="Pfam" id="PF01232"/>
    </source>
</evidence>
<dbReference type="HAMAP" id="MF_00196">
    <property type="entry name" value="Mannitol_dehydrog"/>
    <property type="match status" value="1"/>
</dbReference>
<dbReference type="GO" id="GO:0008926">
    <property type="term" value="F:mannitol-1-phosphate 5-dehydrogenase activity"/>
    <property type="evidence" value="ECO:0007669"/>
    <property type="project" value="UniProtKB-UniRule"/>
</dbReference>
<evidence type="ECO:0000256" key="6">
    <source>
        <dbReference type="HAMAP-Rule" id="MF_00196"/>
    </source>
</evidence>
<keyword evidence="3 6" id="KW-0520">NAD</keyword>
<dbReference type="Gene3D" id="1.10.1040.10">
    <property type="entry name" value="N-(1-d-carboxylethyl)-l-norvaline Dehydrogenase, domain 2"/>
    <property type="match status" value="1"/>
</dbReference>
<evidence type="ECO:0000256" key="3">
    <source>
        <dbReference type="ARBA" id="ARBA00023027"/>
    </source>
</evidence>
<dbReference type="NCBIfam" id="NF002645">
    <property type="entry name" value="PRK02318.1-1"/>
    <property type="match status" value="1"/>
</dbReference>
<gene>
    <name evidence="6" type="primary">mtlD</name>
    <name evidence="9" type="ORF">B5C08_09730</name>
</gene>
<evidence type="ECO:0000256" key="5">
    <source>
        <dbReference type="ARBA" id="ARBA00048640"/>
    </source>
</evidence>
<dbReference type="InterPro" id="IPR023028">
    <property type="entry name" value="Mannitol_1_phos_5_DH"/>
</dbReference>
<dbReference type="PROSITE" id="PS00974">
    <property type="entry name" value="MANNITOL_DHGENASE"/>
    <property type="match status" value="1"/>
</dbReference>
<sequence>MKALHFGAGNIGRGFIGFILADNQFDVTFADVNTDIVNALKAEQAYEVTLADEAQTKTTIQNVNAIHSAEEPEALKNAILEADLITTAVGVNILPIIAKSLAPILKTRTTPVNIVACENAINATDALKAAILDEVETLDANIHFSNAAVDRIVPIQHNANILDVTVEPFYEWVIEQATWHGQQLDGVKYVDALTPYIERKLLTVNTGHAYLAYAGHYFGHQTILEAVQDDKIAKELERTLTETSQYITNTFDFSAEEQAVYREKIIGRYHNQYLSDDIQRVGRGVLRKLGPQDRIMKPLKALYEANEPHDALTQLAAYALVYKDAQDPEAVQKEERIQAVGVETFLQEHAELDDKLAHAIANKYQQLS</sequence>
<dbReference type="InterPro" id="IPR023027">
    <property type="entry name" value="Mannitol_DH_CS"/>
</dbReference>
<dbReference type="SUPFAM" id="SSF48179">
    <property type="entry name" value="6-phosphogluconate dehydrogenase C-terminal domain-like"/>
    <property type="match status" value="1"/>
</dbReference>
<dbReference type="Gene3D" id="3.40.50.720">
    <property type="entry name" value="NAD(P)-binding Rossmann-like Domain"/>
    <property type="match status" value="1"/>
</dbReference>
<dbReference type="EMBL" id="MWUU01000012">
    <property type="protein sequence ID" value="PCF54510.1"/>
    <property type="molecule type" value="Genomic_DNA"/>
</dbReference>
<organism evidence="9 10">
    <name type="scientific">Staphylococcus delphini</name>
    <dbReference type="NCBI Taxonomy" id="53344"/>
    <lineage>
        <taxon>Bacteria</taxon>
        <taxon>Bacillati</taxon>
        <taxon>Bacillota</taxon>
        <taxon>Bacilli</taxon>
        <taxon>Bacillales</taxon>
        <taxon>Staphylococcaceae</taxon>
        <taxon>Staphylococcus</taxon>
        <taxon>Staphylococcus intermedius group</taxon>
    </lineage>
</organism>
<evidence type="ECO:0000256" key="2">
    <source>
        <dbReference type="ARBA" id="ARBA00023002"/>
    </source>
</evidence>
<dbReference type="InterPro" id="IPR013328">
    <property type="entry name" value="6PGD_dom2"/>
</dbReference>
<comment type="catalytic activity">
    <reaction evidence="5">
        <text>6-phospho-D-gluconate + NADP(+) = D-ribulose 5-phosphate + CO2 + NADPH</text>
        <dbReference type="Rhea" id="RHEA:10116"/>
        <dbReference type="ChEBI" id="CHEBI:16526"/>
        <dbReference type="ChEBI" id="CHEBI:57783"/>
        <dbReference type="ChEBI" id="CHEBI:58121"/>
        <dbReference type="ChEBI" id="CHEBI:58349"/>
        <dbReference type="ChEBI" id="CHEBI:58759"/>
        <dbReference type="EC" id="1.1.1.44"/>
    </reaction>
</comment>
<comment type="catalytic activity">
    <reaction evidence="4 6">
        <text>D-mannitol 1-phosphate + NAD(+) = beta-D-fructose 6-phosphate + NADH + H(+)</text>
        <dbReference type="Rhea" id="RHEA:19661"/>
        <dbReference type="ChEBI" id="CHEBI:15378"/>
        <dbReference type="ChEBI" id="CHEBI:57540"/>
        <dbReference type="ChEBI" id="CHEBI:57634"/>
        <dbReference type="ChEBI" id="CHEBI:57945"/>
        <dbReference type="ChEBI" id="CHEBI:61381"/>
        <dbReference type="EC" id="1.1.1.17"/>
    </reaction>
</comment>
<evidence type="ECO:0000256" key="4">
    <source>
        <dbReference type="ARBA" id="ARBA00048615"/>
    </source>
</evidence>
<name>A0A2A4GW54_9STAP</name>
<reference evidence="9 10" key="1">
    <citation type="journal article" date="2017" name="PLoS ONE">
        <title>Development of a real-time PCR for detection of Staphylococcus pseudintermedius using a novel automated comparison of whole-genome sequences.</title>
        <authorList>
            <person name="Verstappen K.M."/>
            <person name="Huijbregts L."/>
            <person name="Spaninks M."/>
            <person name="Wagenaar J.A."/>
            <person name="Fluit A.C."/>
            <person name="Duim B."/>
        </authorList>
    </citation>
    <scope>NUCLEOTIDE SEQUENCE [LARGE SCALE GENOMIC DNA]</scope>
    <source>
        <strain evidence="9 10">215070706401-1</strain>
    </source>
</reference>
<dbReference type="NCBIfam" id="NF002652">
    <property type="entry name" value="PRK02318.2-5"/>
    <property type="match status" value="1"/>
</dbReference>
<dbReference type="Proteomes" id="UP000218335">
    <property type="component" value="Unassembled WGS sequence"/>
</dbReference>
<dbReference type="PRINTS" id="PR00084">
    <property type="entry name" value="MTLDHDRGNASE"/>
</dbReference>
<protein>
    <recommendedName>
        <fullName evidence="6">Mannitol-1-phosphate 5-dehydrogenase</fullName>
        <ecNumber evidence="6">1.1.1.17</ecNumber>
    </recommendedName>
</protein>
<dbReference type="GO" id="GO:0019592">
    <property type="term" value="P:mannitol catabolic process"/>
    <property type="evidence" value="ECO:0007669"/>
    <property type="project" value="TreeGrafter"/>
</dbReference>
<evidence type="ECO:0000256" key="1">
    <source>
        <dbReference type="ARBA" id="ARBA00006541"/>
    </source>
</evidence>
<dbReference type="SUPFAM" id="SSF51735">
    <property type="entry name" value="NAD(P)-binding Rossmann-fold domains"/>
    <property type="match status" value="1"/>
</dbReference>
<dbReference type="PANTHER" id="PTHR30524:SF0">
    <property type="entry name" value="ALTRONATE OXIDOREDUCTASE-RELATED"/>
    <property type="match status" value="1"/>
</dbReference>
<dbReference type="Pfam" id="PF08125">
    <property type="entry name" value="Mannitol_dh_C"/>
    <property type="match status" value="1"/>
</dbReference>
<dbReference type="Pfam" id="PF01232">
    <property type="entry name" value="Mannitol_dh"/>
    <property type="match status" value="1"/>
</dbReference>
<evidence type="ECO:0000259" key="8">
    <source>
        <dbReference type="Pfam" id="PF08125"/>
    </source>
</evidence>
<feature type="binding site" evidence="6">
    <location>
        <begin position="3"/>
        <end position="14"/>
    </location>
    <ligand>
        <name>NAD(+)</name>
        <dbReference type="ChEBI" id="CHEBI:57540"/>
    </ligand>
</feature>
<dbReference type="GO" id="GO:0004616">
    <property type="term" value="F:phosphogluconate dehydrogenase (decarboxylating) activity"/>
    <property type="evidence" value="ECO:0007669"/>
    <property type="project" value="UniProtKB-EC"/>
</dbReference>
<dbReference type="GO" id="GO:0005829">
    <property type="term" value="C:cytosol"/>
    <property type="evidence" value="ECO:0007669"/>
    <property type="project" value="TreeGrafter"/>
</dbReference>
<keyword evidence="2 6" id="KW-0560">Oxidoreductase</keyword>
<dbReference type="InterPro" id="IPR036291">
    <property type="entry name" value="NAD(P)-bd_dom_sf"/>
</dbReference>
<accession>A0A2A4GW54</accession>
<evidence type="ECO:0000313" key="9">
    <source>
        <dbReference type="EMBL" id="PCF54510.1"/>
    </source>
</evidence>
<dbReference type="InterPro" id="IPR013118">
    <property type="entry name" value="Mannitol_DH_C"/>
</dbReference>
<comment type="caution">
    <text evidence="9">The sequence shown here is derived from an EMBL/GenBank/DDBJ whole genome shotgun (WGS) entry which is preliminary data.</text>
</comment>
<feature type="domain" description="Mannitol dehydrogenase C-terminal" evidence="8">
    <location>
        <begin position="193"/>
        <end position="367"/>
    </location>
</feature>
<evidence type="ECO:0000313" key="10">
    <source>
        <dbReference type="Proteomes" id="UP000218335"/>
    </source>
</evidence>
<dbReference type="InterPro" id="IPR000669">
    <property type="entry name" value="Mannitol_DH"/>
</dbReference>
<dbReference type="InterPro" id="IPR013131">
    <property type="entry name" value="Mannitol_DH_N"/>
</dbReference>
<dbReference type="PANTHER" id="PTHR30524">
    <property type="entry name" value="MANNITOL-1-PHOSPHATE 5-DEHYDROGENASE"/>
    <property type="match status" value="1"/>
</dbReference>
<feature type="domain" description="Mannitol dehydrogenase N-terminal" evidence="7">
    <location>
        <begin position="1"/>
        <end position="182"/>
    </location>
</feature>